<dbReference type="NCBIfam" id="NF038090">
    <property type="entry name" value="IscA_HesB_Se"/>
    <property type="match status" value="1"/>
</dbReference>
<dbReference type="RefSeq" id="WP_078717869.1">
    <property type="nucleotide sequence ID" value="NZ_FUYC01000014.1"/>
</dbReference>
<evidence type="ECO:0000256" key="1">
    <source>
        <dbReference type="SAM" id="MobiDB-lite"/>
    </source>
</evidence>
<feature type="compositionally biased region" description="Low complexity" evidence="1">
    <location>
        <begin position="99"/>
        <end position="111"/>
    </location>
</feature>
<dbReference type="InterPro" id="IPR035903">
    <property type="entry name" value="HesB-like_dom_sf"/>
</dbReference>
<sequence length="111" mass="11619">MLQLSDAALNGLKQYFESNEKAPVRVFVAQSCSGASLALGLDQVRDGDKSFDFDGDITVVVDEELIEQAQPVTIDMGPMGFEVKSSLEFPQDGGCGCSSCGTGSCSSGSCH</sequence>
<accession>A0A1T4XP45</accession>
<proteinExistence type="predicted"/>
<dbReference type="AlphaFoldDB" id="A0A1T4XP45"/>
<gene>
    <name evidence="2" type="ORF">SAMN02745704_02318</name>
</gene>
<dbReference type="STRING" id="1121449.SAMN02745704_02318"/>
<dbReference type="OrthoDB" id="5460919at2"/>
<dbReference type="EMBL" id="FUYC01000014">
    <property type="protein sequence ID" value="SKA91329.1"/>
    <property type="molecule type" value="Genomic_DNA"/>
</dbReference>
<keyword evidence="3" id="KW-1185">Reference proteome</keyword>
<dbReference type="Gene3D" id="2.60.300.12">
    <property type="entry name" value="HesB-like domain"/>
    <property type="match status" value="1"/>
</dbReference>
<dbReference type="SUPFAM" id="SSF89360">
    <property type="entry name" value="HesB-like domain"/>
    <property type="match status" value="1"/>
</dbReference>
<organism evidence="2 3">
    <name type="scientific">Paucidesulfovibrio gracilis DSM 16080</name>
    <dbReference type="NCBI Taxonomy" id="1121449"/>
    <lineage>
        <taxon>Bacteria</taxon>
        <taxon>Pseudomonadati</taxon>
        <taxon>Thermodesulfobacteriota</taxon>
        <taxon>Desulfovibrionia</taxon>
        <taxon>Desulfovibrionales</taxon>
        <taxon>Desulfovibrionaceae</taxon>
        <taxon>Paucidesulfovibrio</taxon>
    </lineage>
</organism>
<evidence type="ECO:0000313" key="3">
    <source>
        <dbReference type="Proteomes" id="UP000190027"/>
    </source>
</evidence>
<protein>
    <submittedName>
        <fullName evidence="2">Fe-S cluster assembly iron-binding protein IscA</fullName>
    </submittedName>
</protein>
<name>A0A1T4XP45_9BACT</name>
<reference evidence="2 3" key="1">
    <citation type="submission" date="2017-02" db="EMBL/GenBank/DDBJ databases">
        <authorList>
            <person name="Peterson S.W."/>
        </authorList>
    </citation>
    <scope>NUCLEOTIDE SEQUENCE [LARGE SCALE GENOMIC DNA]</scope>
    <source>
        <strain evidence="2 3">DSM 16080</strain>
    </source>
</reference>
<feature type="region of interest" description="Disordered" evidence="1">
    <location>
        <begin position="92"/>
        <end position="111"/>
    </location>
</feature>
<evidence type="ECO:0000313" key="2">
    <source>
        <dbReference type="EMBL" id="SKA91329.1"/>
    </source>
</evidence>
<dbReference type="Proteomes" id="UP000190027">
    <property type="component" value="Unassembled WGS sequence"/>
</dbReference>